<dbReference type="AlphaFoldDB" id="A0A8K0DA85"/>
<accession>A0A8K0DA85</accession>
<dbReference type="Proteomes" id="UP000801492">
    <property type="component" value="Unassembled WGS sequence"/>
</dbReference>
<feature type="compositionally biased region" description="Low complexity" evidence="1">
    <location>
        <begin position="205"/>
        <end position="216"/>
    </location>
</feature>
<gene>
    <name evidence="2" type="ORF">ILUMI_06447</name>
</gene>
<feature type="region of interest" description="Disordered" evidence="1">
    <location>
        <begin position="1"/>
        <end position="28"/>
    </location>
</feature>
<protein>
    <submittedName>
        <fullName evidence="2">Uncharacterized protein</fullName>
    </submittedName>
</protein>
<evidence type="ECO:0000313" key="2">
    <source>
        <dbReference type="EMBL" id="KAF2899721.1"/>
    </source>
</evidence>
<evidence type="ECO:0000256" key="1">
    <source>
        <dbReference type="SAM" id="MobiDB-lite"/>
    </source>
</evidence>
<organism evidence="2 3">
    <name type="scientific">Ignelater luminosus</name>
    <name type="common">Cucubano</name>
    <name type="synonym">Pyrophorus luminosus</name>
    <dbReference type="NCBI Taxonomy" id="2038154"/>
    <lineage>
        <taxon>Eukaryota</taxon>
        <taxon>Metazoa</taxon>
        <taxon>Ecdysozoa</taxon>
        <taxon>Arthropoda</taxon>
        <taxon>Hexapoda</taxon>
        <taxon>Insecta</taxon>
        <taxon>Pterygota</taxon>
        <taxon>Neoptera</taxon>
        <taxon>Endopterygota</taxon>
        <taxon>Coleoptera</taxon>
        <taxon>Polyphaga</taxon>
        <taxon>Elateriformia</taxon>
        <taxon>Elateroidea</taxon>
        <taxon>Elateridae</taxon>
        <taxon>Agrypninae</taxon>
        <taxon>Pyrophorini</taxon>
        <taxon>Ignelater</taxon>
    </lineage>
</organism>
<proteinExistence type="predicted"/>
<dbReference type="OrthoDB" id="6765115at2759"/>
<evidence type="ECO:0000313" key="3">
    <source>
        <dbReference type="Proteomes" id="UP000801492"/>
    </source>
</evidence>
<keyword evidence="3" id="KW-1185">Reference proteome</keyword>
<feature type="region of interest" description="Disordered" evidence="1">
    <location>
        <begin position="157"/>
        <end position="220"/>
    </location>
</feature>
<name>A0A8K0DA85_IGNLU</name>
<reference evidence="2" key="1">
    <citation type="submission" date="2019-08" db="EMBL/GenBank/DDBJ databases">
        <title>The genome of the North American firefly Photinus pyralis.</title>
        <authorList>
            <consortium name="Photinus pyralis genome working group"/>
            <person name="Fallon T.R."/>
            <person name="Sander Lower S.E."/>
            <person name="Weng J.-K."/>
        </authorList>
    </citation>
    <scope>NUCLEOTIDE SEQUENCE</scope>
    <source>
        <strain evidence="2">TRF0915ILg1</strain>
        <tissue evidence="2">Whole body</tissue>
    </source>
</reference>
<dbReference type="EMBL" id="VTPC01002663">
    <property type="protein sequence ID" value="KAF2899721.1"/>
    <property type="molecule type" value="Genomic_DNA"/>
</dbReference>
<feature type="compositionally biased region" description="Basic residues" evidence="1">
    <location>
        <begin position="176"/>
        <end position="193"/>
    </location>
</feature>
<sequence length="281" mass="31062">MTTLRHHINETRGKGVTSQGGSGDAGRREVSVEVESQLTHCLCIFEKWGFGLSRDEVLDLVQLSKALLILKVTIEPTAAFTAATDNDVSSVGRGSETNITIVPQASTAPSDNRDARCFKPEMRMHLSLLVQGAKDYGKILTSVEAIKEKKARLAAQQQKLAEREKPSTSKVNKALSVKKRSSDKKRPLTKGQRRGAELEEDESSTSDSSGSYSVGDSDSDENLRDSITLIQDDYVLVECNENSTLNRLWKLRMAVFKSSTCKTDDFNWKWSNTTTYSGTMT</sequence>
<comment type="caution">
    <text evidence="2">The sequence shown here is derived from an EMBL/GenBank/DDBJ whole genome shotgun (WGS) entry which is preliminary data.</text>
</comment>